<evidence type="ECO:0008006" key="4">
    <source>
        <dbReference type="Google" id="ProtNLM"/>
    </source>
</evidence>
<name>A0ABN1F802_9PROT</name>
<dbReference type="Proteomes" id="UP001499951">
    <property type="component" value="Unassembled WGS sequence"/>
</dbReference>
<keyword evidence="1" id="KW-0472">Membrane</keyword>
<organism evidence="2 3">
    <name type="scientific">Rhizomicrobium electricum</name>
    <dbReference type="NCBI Taxonomy" id="480070"/>
    <lineage>
        <taxon>Bacteria</taxon>
        <taxon>Pseudomonadati</taxon>
        <taxon>Pseudomonadota</taxon>
        <taxon>Alphaproteobacteria</taxon>
        <taxon>Micropepsales</taxon>
        <taxon>Micropepsaceae</taxon>
        <taxon>Rhizomicrobium</taxon>
    </lineage>
</organism>
<evidence type="ECO:0000313" key="3">
    <source>
        <dbReference type="Proteomes" id="UP001499951"/>
    </source>
</evidence>
<proteinExistence type="predicted"/>
<comment type="caution">
    <text evidence="2">The sequence shown here is derived from an EMBL/GenBank/DDBJ whole genome shotgun (WGS) entry which is preliminary data.</text>
</comment>
<protein>
    <recommendedName>
        <fullName evidence="4">DUF2975 domain-containing protein</fullName>
    </recommendedName>
</protein>
<keyword evidence="1" id="KW-1133">Transmembrane helix</keyword>
<feature type="transmembrane region" description="Helical" evidence="1">
    <location>
        <begin position="131"/>
        <end position="155"/>
    </location>
</feature>
<feature type="transmembrane region" description="Helical" evidence="1">
    <location>
        <begin position="189"/>
        <end position="208"/>
    </location>
</feature>
<evidence type="ECO:0000256" key="1">
    <source>
        <dbReference type="SAM" id="Phobius"/>
    </source>
</evidence>
<feature type="transmembrane region" description="Helical" evidence="1">
    <location>
        <begin position="12"/>
        <end position="35"/>
    </location>
</feature>
<keyword evidence="1" id="KW-0812">Transmembrane</keyword>
<dbReference type="InterPro" id="IPR021354">
    <property type="entry name" value="DUF2975"/>
</dbReference>
<dbReference type="Pfam" id="PF11188">
    <property type="entry name" value="DUF2975"/>
    <property type="match status" value="1"/>
</dbReference>
<dbReference type="RefSeq" id="WP_166929114.1">
    <property type="nucleotide sequence ID" value="NZ_BAAADD010000011.1"/>
</dbReference>
<dbReference type="EMBL" id="BAAADD010000011">
    <property type="protein sequence ID" value="GAA0584757.1"/>
    <property type="molecule type" value="Genomic_DNA"/>
</dbReference>
<keyword evidence="3" id="KW-1185">Reference proteome</keyword>
<gene>
    <name evidence="2" type="ORF">GCM10008942_37070</name>
</gene>
<reference evidence="2 3" key="1">
    <citation type="journal article" date="2019" name="Int. J. Syst. Evol. Microbiol.">
        <title>The Global Catalogue of Microorganisms (GCM) 10K type strain sequencing project: providing services to taxonomists for standard genome sequencing and annotation.</title>
        <authorList>
            <consortium name="The Broad Institute Genomics Platform"/>
            <consortium name="The Broad Institute Genome Sequencing Center for Infectious Disease"/>
            <person name="Wu L."/>
            <person name="Ma J."/>
        </authorList>
    </citation>
    <scope>NUCLEOTIDE SEQUENCE [LARGE SCALE GENOMIC DNA]</scope>
    <source>
        <strain evidence="2 3">JCM 15089</strain>
    </source>
</reference>
<sequence>MKDTRWIARLLKWLFVVCVVGCIIGTVAVVLVMVIDPKLSMLGGNANFNFDMLGQGGTVTLTNKTAMADWMRGNVHVQVNDANGLFEVIKHHGLPLALMFTLFYAVLFDLLRRLFRNVVRGDSFTRNTLRLVQVIGLALVVFSFVSAAAEGWFYFAVTDFLTHHATATLAGSPVPMSGNTVAFDDHGGGLFNSLFLTGLLVLALSEVFRQGLVLKNEHDLTV</sequence>
<accession>A0ABN1F802</accession>
<feature type="transmembrane region" description="Helical" evidence="1">
    <location>
        <begin position="93"/>
        <end position="111"/>
    </location>
</feature>
<evidence type="ECO:0000313" key="2">
    <source>
        <dbReference type="EMBL" id="GAA0584757.1"/>
    </source>
</evidence>